<gene>
    <name evidence="4" type="ORF">EDD52_101280</name>
</gene>
<dbReference type="Gene3D" id="3.90.650.10">
    <property type="entry name" value="PurM-like C-terminal domain"/>
    <property type="match status" value="1"/>
</dbReference>
<name>A0A4R3JPA9_9RHOB</name>
<feature type="domain" description="PurM-like N-terminal" evidence="2">
    <location>
        <begin position="40"/>
        <end position="145"/>
    </location>
</feature>
<sequence>MSIEALAETLRAHPSIQSKLAISGATAALGLLASGPGTPGDDAAPLPREGGYDLLAGEGFIPAFVQDDPWFAGWCAVMVNLSDIAAMGGHAVALLDQVWAPDAGAAAPLLQGLRDASQSYGVPLVGGHTNLSAPELGIAASVFGRATRLITSFDARPGDTLVAAIDHRGTYRNYDNFCAALDAPADRLRRDLALLPELAEAELVTAGKDISQAGLIGTALMLAECSGTGMEIDLDAITPPPGVPQDRWLRSFPSYGFLLSVDRQWVNAVCGRFAARGIDASTIGRVTQGSAVTISQSGASALFWDHAHTPYMNLRAQDA</sequence>
<dbReference type="NCBIfam" id="TIGR04049">
    <property type="entry name" value="AIR_rel_sll0787"/>
    <property type="match status" value="1"/>
</dbReference>
<dbReference type="InterPro" id="IPR011413">
    <property type="entry name" value="UCP036540_AIR"/>
</dbReference>
<dbReference type="InterPro" id="IPR006283">
    <property type="entry name" value="ThiL-like"/>
</dbReference>
<dbReference type="PANTHER" id="PTHR30270">
    <property type="entry name" value="THIAMINE-MONOPHOSPHATE KINASE"/>
    <property type="match status" value="1"/>
</dbReference>
<dbReference type="InterPro" id="IPR010918">
    <property type="entry name" value="PurM-like_C_dom"/>
</dbReference>
<keyword evidence="5" id="KW-1185">Reference proteome</keyword>
<organism evidence="4 5">
    <name type="scientific">Primorskyibacter sedentarius</name>
    <dbReference type="NCBI Taxonomy" id="745311"/>
    <lineage>
        <taxon>Bacteria</taxon>
        <taxon>Pseudomonadati</taxon>
        <taxon>Pseudomonadota</taxon>
        <taxon>Alphaproteobacteria</taxon>
        <taxon>Rhodobacterales</taxon>
        <taxon>Roseobacteraceae</taxon>
        <taxon>Primorskyibacter</taxon>
    </lineage>
</organism>
<evidence type="ECO:0000259" key="2">
    <source>
        <dbReference type="Pfam" id="PF00586"/>
    </source>
</evidence>
<dbReference type="CDD" id="cd02192">
    <property type="entry name" value="PurM-like3"/>
    <property type="match status" value="1"/>
</dbReference>
<dbReference type="InterPro" id="IPR036676">
    <property type="entry name" value="PurM-like_C_sf"/>
</dbReference>
<reference evidence="4 5" key="1">
    <citation type="submission" date="2019-03" db="EMBL/GenBank/DDBJ databases">
        <title>Genomic Encyclopedia of Type Strains, Phase IV (KMG-IV): sequencing the most valuable type-strain genomes for metagenomic binning, comparative biology and taxonomic classification.</title>
        <authorList>
            <person name="Goeker M."/>
        </authorList>
    </citation>
    <scope>NUCLEOTIDE SEQUENCE [LARGE SCALE GENOMIC DNA]</scope>
    <source>
        <strain evidence="4 5">DSM 104836</strain>
    </source>
</reference>
<dbReference type="PANTHER" id="PTHR30270:SF0">
    <property type="entry name" value="THIAMINE-MONOPHOSPHATE KINASE"/>
    <property type="match status" value="1"/>
</dbReference>
<keyword evidence="1" id="KW-0784">Thiamine biosynthesis</keyword>
<dbReference type="SUPFAM" id="SSF56042">
    <property type="entry name" value="PurM C-terminal domain-like"/>
    <property type="match status" value="1"/>
</dbReference>
<dbReference type="AlphaFoldDB" id="A0A4R3JPA9"/>
<feature type="domain" description="PurM-like C-terminal" evidence="3">
    <location>
        <begin position="192"/>
        <end position="293"/>
    </location>
</feature>
<evidence type="ECO:0000259" key="3">
    <source>
        <dbReference type="Pfam" id="PF02769"/>
    </source>
</evidence>
<evidence type="ECO:0000313" key="5">
    <source>
        <dbReference type="Proteomes" id="UP000295696"/>
    </source>
</evidence>
<proteinExistence type="predicted"/>
<dbReference type="RefSeq" id="WP_132241229.1">
    <property type="nucleotide sequence ID" value="NZ_SLZU01000001.1"/>
</dbReference>
<protein>
    <submittedName>
        <fullName evidence="4">Uncharacterized protein</fullName>
    </submittedName>
</protein>
<dbReference type="GO" id="GO:0009228">
    <property type="term" value="P:thiamine biosynthetic process"/>
    <property type="evidence" value="ECO:0007669"/>
    <property type="project" value="UniProtKB-KW"/>
</dbReference>
<dbReference type="GO" id="GO:0009030">
    <property type="term" value="F:thiamine-phosphate kinase activity"/>
    <property type="evidence" value="ECO:0007669"/>
    <property type="project" value="InterPro"/>
</dbReference>
<dbReference type="OrthoDB" id="9767928at2"/>
<evidence type="ECO:0000313" key="4">
    <source>
        <dbReference type="EMBL" id="TCS67185.1"/>
    </source>
</evidence>
<dbReference type="InterPro" id="IPR036921">
    <property type="entry name" value="PurM-like_N_sf"/>
</dbReference>
<dbReference type="Pfam" id="PF02769">
    <property type="entry name" value="AIRS_C"/>
    <property type="match status" value="1"/>
</dbReference>
<dbReference type="Gene3D" id="3.30.1330.10">
    <property type="entry name" value="PurM-like, N-terminal domain"/>
    <property type="match status" value="1"/>
</dbReference>
<dbReference type="EMBL" id="SLZU01000001">
    <property type="protein sequence ID" value="TCS67185.1"/>
    <property type="molecule type" value="Genomic_DNA"/>
</dbReference>
<dbReference type="InterPro" id="IPR024030">
    <property type="entry name" value="AIR_synthase-rel_sll0787"/>
</dbReference>
<comment type="caution">
    <text evidence="4">The sequence shown here is derived from an EMBL/GenBank/DDBJ whole genome shotgun (WGS) entry which is preliminary data.</text>
</comment>
<dbReference type="InterPro" id="IPR016188">
    <property type="entry name" value="PurM-like_N"/>
</dbReference>
<evidence type="ECO:0000256" key="1">
    <source>
        <dbReference type="ARBA" id="ARBA00022977"/>
    </source>
</evidence>
<dbReference type="Pfam" id="PF00586">
    <property type="entry name" value="AIRS"/>
    <property type="match status" value="1"/>
</dbReference>
<dbReference type="SUPFAM" id="SSF55326">
    <property type="entry name" value="PurM N-terminal domain-like"/>
    <property type="match status" value="1"/>
</dbReference>
<accession>A0A4R3JPA9</accession>
<dbReference type="Proteomes" id="UP000295696">
    <property type="component" value="Unassembled WGS sequence"/>
</dbReference>